<dbReference type="InterPro" id="IPR001789">
    <property type="entry name" value="Sig_transdc_resp-reg_receiver"/>
</dbReference>
<dbReference type="RefSeq" id="WP_148698185.1">
    <property type="nucleotide sequence ID" value="NZ_CP017834.1"/>
</dbReference>
<dbReference type="Gene3D" id="3.40.50.2300">
    <property type="match status" value="1"/>
</dbReference>
<dbReference type="Proteomes" id="UP000184731">
    <property type="component" value="Chromosome"/>
</dbReference>
<feature type="domain" description="Response regulatory" evidence="5">
    <location>
        <begin position="12"/>
        <end position="130"/>
    </location>
</feature>
<keyword evidence="1" id="KW-0677">Repeat</keyword>
<proteinExistence type="predicted"/>
<dbReference type="SUPFAM" id="SSF52172">
    <property type="entry name" value="CheY-like"/>
    <property type="match status" value="1"/>
</dbReference>
<gene>
    <name evidence="6" type="ORF">AXG55_11120</name>
</gene>
<evidence type="ECO:0000256" key="2">
    <source>
        <dbReference type="ARBA" id="ARBA00022803"/>
    </source>
</evidence>
<evidence type="ECO:0000256" key="3">
    <source>
        <dbReference type="PROSITE-ProRule" id="PRU00169"/>
    </source>
</evidence>
<dbReference type="PROSITE" id="PS50110">
    <property type="entry name" value="RESPONSE_REGULATORY"/>
    <property type="match status" value="1"/>
</dbReference>
<dbReference type="STRING" id="1915309.AXG55_11120"/>
<dbReference type="PANTHER" id="PTHR44943">
    <property type="entry name" value="CELLULOSE SYNTHASE OPERON PROTEIN C"/>
    <property type="match status" value="1"/>
</dbReference>
<sequence>MNQKDVKENILNILLVEPSIQLRTYFSETLKSTKEYVLTNTSSVNEAYEIISKDYEKINLILFNWILPNIPGYIFSQQIKNEPKYDHIKIIPYSQNFTEDDLFLISEIEIDYIIKETISDKIIEKMNEIQKDYLLTNPTERKIKELKHFIHEENLEKCEEILKDEKIKHKITSVHKYLYLKGEVLILKKKYNETIDFFQKKLKKDSKEKEIEILRNMSTMGKAYCHAGRFEESLLIFKRLEEKSPRNLRHKVNSGDALLGLDKIHAAEKKFTSVLKDNENDKDSIIGMVKANSILGNLKEATAYYNKLNGKFETKAIISYYNNKGVSLVRHGKVKEAIEFYKIALHFFDNFKGQIYFNLGMAYFRVNDIENAADSFHHALASKNFDSLTEKTLIKEFQENGVDNFVKKFKKSHKK</sequence>
<feature type="repeat" description="TPR" evidence="4">
    <location>
        <begin position="353"/>
        <end position="386"/>
    </location>
</feature>
<keyword evidence="2 4" id="KW-0802">TPR repeat</keyword>
<evidence type="ECO:0000256" key="1">
    <source>
        <dbReference type="ARBA" id="ARBA00022737"/>
    </source>
</evidence>
<evidence type="ECO:0000313" key="6">
    <source>
        <dbReference type="EMBL" id="APJ04428.1"/>
    </source>
</evidence>
<dbReference type="PANTHER" id="PTHR44943:SF8">
    <property type="entry name" value="TPR REPEAT-CONTAINING PROTEIN MJ0263"/>
    <property type="match status" value="1"/>
</dbReference>
<dbReference type="PROSITE" id="PS50005">
    <property type="entry name" value="TPR"/>
    <property type="match status" value="1"/>
</dbReference>
<keyword evidence="7" id="KW-1185">Reference proteome</keyword>
<evidence type="ECO:0000313" key="7">
    <source>
        <dbReference type="Proteomes" id="UP000184731"/>
    </source>
</evidence>
<organism evidence="6 7">
    <name type="scientific">Silvanigrella aquatica</name>
    <dbReference type="NCBI Taxonomy" id="1915309"/>
    <lineage>
        <taxon>Bacteria</taxon>
        <taxon>Pseudomonadati</taxon>
        <taxon>Bdellovibrionota</taxon>
        <taxon>Oligoflexia</taxon>
        <taxon>Silvanigrellales</taxon>
        <taxon>Silvanigrellaceae</taxon>
        <taxon>Silvanigrella</taxon>
    </lineage>
</organism>
<dbReference type="Pfam" id="PF13181">
    <property type="entry name" value="TPR_8"/>
    <property type="match status" value="1"/>
</dbReference>
<dbReference type="GO" id="GO:0000160">
    <property type="term" value="P:phosphorelay signal transduction system"/>
    <property type="evidence" value="ECO:0007669"/>
    <property type="project" value="InterPro"/>
</dbReference>
<accession>A0A1L4D2K2</accession>
<dbReference type="KEGG" id="saqi:AXG55_11120"/>
<dbReference type="EMBL" id="CP017834">
    <property type="protein sequence ID" value="APJ04428.1"/>
    <property type="molecule type" value="Genomic_DNA"/>
</dbReference>
<dbReference type="AlphaFoldDB" id="A0A1L4D2K2"/>
<dbReference type="Pfam" id="PF01535">
    <property type="entry name" value="PPR"/>
    <property type="match status" value="1"/>
</dbReference>
<dbReference type="InterPro" id="IPR002885">
    <property type="entry name" value="PPR_rpt"/>
</dbReference>
<dbReference type="Gene3D" id="1.25.40.10">
    <property type="entry name" value="Tetratricopeptide repeat domain"/>
    <property type="match status" value="2"/>
</dbReference>
<dbReference type="SMART" id="SM00028">
    <property type="entry name" value="TPR"/>
    <property type="match status" value="4"/>
</dbReference>
<dbReference type="InterPro" id="IPR051685">
    <property type="entry name" value="Ycf3/AcsC/BcsC/TPR_MFPF"/>
</dbReference>
<dbReference type="SUPFAM" id="SSF48452">
    <property type="entry name" value="TPR-like"/>
    <property type="match status" value="1"/>
</dbReference>
<protein>
    <recommendedName>
        <fullName evidence="5">Response regulatory domain-containing protein</fullName>
    </recommendedName>
</protein>
<dbReference type="OrthoDB" id="5469194at2"/>
<name>A0A1L4D2K2_9BACT</name>
<dbReference type="InterPro" id="IPR011990">
    <property type="entry name" value="TPR-like_helical_dom_sf"/>
</dbReference>
<evidence type="ECO:0000256" key="4">
    <source>
        <dbReference type="PROSITE-ProRule" id="PRU00339"/>
    </source>
</evidence>
<dbReference type="InterPro" id="IPR019734">
    <property type="entry name" value="TPR_rpt"/>
</dbReference>
<reference evidence="6 7" key="1">
    <citation type="submission" date="2016-10" db="EMBL/GenBank/DDBJ databases">
        <title>Silvanigrella aquatica sp. nov., isolated from a freshwater lake located in the Black Forest, Germany, description of Silvanigrellaceae fam. nov., Silvanigrellales ord. nov., reclassification of the order Bdellovibrionales in the class Oligoflexia, reclassification of the families Bacteriovoracaceae and Halobacteriovoraceae in the new order Bacteriovoracales ord. nov., and reclassification of the family Pseudobacteriovoracaceae in the order Oligoflexiales.</title>
        <authorList>
            <person name="Hahn M.W."/>
            <person name="Schmidt J."/>
            <person name="Koll U."/>
            <person name="Rohde M."/>
            <person name="Verbag S."/>
            <person name="Pitt A."/>
            <person name="Nakai R."/>
            <person name="Naganuma T."/>
            <person name="Lang E."/>
        </authorList>
    </citation>
    <scope>NUCLEOTIDE SEQUENCE [LARGE SCALE GENOMIC DNA]</scope>
    <source>
        <strain evidence="6 7">MWH-Nonnen-W8red</strain>
    </source>
</reference>
<evidence type="ECO:0000259" key="5">
    <source>
        <dbReference type="PROSITE" id="PS50110"/>
    </source>
</evidence>
<dbReference type="InterPro" id="IPR011006">
    <property type="entry name" value="CheY-like_superfamily"/>
</dbReference>
<comment type="caution">
    <text evidence="3">Lacks conserved residue(s) required for the propagation of feature annotation.</text>
</comment>